<dbReference type="InterPro" id="IPR008964">
    <property type="entry name" value="Invasin/intimin_cell_adhesion"/>
</dbReference>
<gene>
    <name evidence="2" type="ORF">Smphiort11_040</name>
</gene>
<evidence type="ECO:0000259" key="1">
    <source>
        <dbReference type="SMART" id="SM00635"/>
    </source>
</evidence>
<dbReference type="Proteomes" id="UP000322838">
    <property type="component" value="Segment"/>
</dbReference>
<dbReference type="Pfam" id="PF02368">
    <property type="entry name" value="Big_2"/>
    <property type="match status" value="1"/>
</dbReference>
<feature type="domain" description="BIG2" evidence="1">
    <location>
        <begin position="79"/>
        <end position="159"/>
    </location>
</feature>
<organism evidence="2 3">
    <name type="scientific">Sinorhizobium phage ort11</name>
    <dbReference type="NCBI Taxonomy" id="2599764"/>
    <lineage>
        <taxon>Viruses</taxon>
        <taxon>Duplodnaviria</taxon>
        <taxon>Heunggongvirae</taxon>
        <taxon>Uroviricota</taxon>
        <taxon>Caudoviricetes</taxon>
        <taxon>Schitoviridae</taxon>
        <taxon>Huelvavirus</taxon>
        <taxon>Huelvavirus ort11</taxon>
    </lineage>
</organism>
<keyword evidence="3" id="KW-1185">Reference proteome</keyword>
<accession>A0A5C2H198</accession>
<protein>
    <submittedName>
        <fullName evidence="2">Kappa-carrageenase</fullName>
    </submittedName>
</protein>
<dbReference type="SMART" id="SM00635">
    <property type="entry name" value="BID_2"/>
    <property type="match status" value="1"/>
</dbReference>
<dbReference type="EMBL" id="MN228696">
    <property type="protein sequence ID" value="QEP29838.1"/>
    <property type="molecule type" value="Genomic_DNA"/>
</dbReference>
<reference evidence="3" key="1">
    <citation type="submission" date="2019-07" db="EMBL/GenBank/DDBJ databases">
        <authorList>
            <person name="Cubo M.T."/>
            <person name="Espuny M.D.R."/>
            <person name="Balsanelli E."/>
        </authorList>
    </citation>
    <scope>NUCLEOTIDE SEQUENCE [LARGE SCALE GENOMIC DNA]</scope>
</reference>
<dbReference type="Gene3D" id="2.60.40.1080">
    <property type="match status" value="1"/>
</dbReference>
<dbReference type="SUPFAM" id="SSF49373">
    <property type="entry name" value="Invasin/intimin cell-adhesion fragments"/>
    <property type="match status" value="1"/>
</dbReference>
<name>A0A5C2H198_9CAUD</name>
<evidence type="ECO:0000313" key="2">
    <source>
        <dbReference type="EMBL" id="QEP29838.1"/>
    </source>
</evidence>
<dbReference type="InterPro" id="IPR003343">
    <property type="entry name" value="Big_2"/>
</dbReference>
<evidence type="ECO:0000313" key="3">
    <source>
        <dbReference type="Proteomes" id="UP000322838"/>
    </source>
</evidence>
<proteinExistence type="predicted"/>
<sequence length="163" mass="17029">MPTFQVAWNPTTRVAKIQKDGAAPGAGFTDIGAFDHVDDPDDQLGVDENHVFYHHVRDLLYKATPSVQNMQDLQITMVYVTGVSVAPAGPVALANSATQQLTPTVAPADAANTDVLYESSDTDIATVSASGLVTAHATNDGSATITVTTKDGGFKDTVIINVA</sequence>